<comment type="caution">
    <text evidence="3">The sequence shown here is derived from an EMBL/GenBank/DDBJ whole genome shotgun (WGS) entry which is preliminary data.</text>
</comment>
<evidence type="ECO:0008006" key="5">
    <source>
        <dbReference type="Google" id="ProtNLM"/>
    </source>
</evidence>
<dbReference type="PANTHER" id="PTHR34199">
    <property type="entry name" value="NUMOD3 MOTIF FAMILY PROTEIN, EXPRESSED"/>
    <property type="match status" value="1"/>
</dbReference>
<feature type="domain" description="Mon2 C-terminal" evidence="2">
    <location>
        <begin position="480"/>
        <end position="749"/>
    </location>
</feature>
<proteinExistence type="predicted"/>
<accession>A0A0K9P8U0</accession>
<name>A0A0K9P8U0_ZOSMR</name>
<protein>
    <recommendedName>
        <fullName evidence="5">Protein MON2 homolog</fullName>
    </recommendedName>
</protein>
<dbReference type="Pfam" id="PF16206">
    <property type="entry name" value="Mon2_C"/>
    <property type="match status" value="1"/>
</dbReference>
<feature type="domain" description="Mon2/Sec7/BIG1-like HDS" evidence="1">
    <location>
        <begin position="403"/>
        <end position="472"/>
    </location>
</feature>
<dbReference type="InterPro" id="IPR015403">
    <property type="entry name" value="Mon2/Sec7/BIG1-like_HDS"/>
</dbReference>
<organism evidence="3 4">
    <name type="scientific">Zostera marina</name>
    <name type="common">Eelgrass</name>
    <dbReference type="NCBI Taxonomy" id="29655"/>
    <lineage>
        <taxon>Eukaryota</taxon>
        <taxon>Viridiplantae</taxon>
        <taxon>Streptophyta</taxon>
        <taxon>Embryophyta</taxon>
        <taxon>Tracheophyta</taxon>
        <taxon>Spermatophyta</taxon>
        <taxon>Magnoliopsida</taxon>
        <taxon>Liliopsida</taxon>
        <taxon>Zosteraceae</taxon>
        <taxon>Zostera</taxon>
    </lineage>
</organism>
<dbReference type="SUPFAM" id="SSF48371">
    <property type="entry name" value="ARM repeat"/>
    <property type="match status" value="1"/>
</dbReference>
<sequence length="755" mass="83541">MVKALARVISTIQVADSSEESLAAVAGMFSSKAKGIEWSMDNDTSNAAVVVASEAHAITLAVEGLLGVVFAVATLTDEAVDLGELESPRYETYTPKLSGKIVFVCVSLVDSTWLTLLDALSLILTKSQGEAIILEILKGYQAFTQACGVLHAVEPLNSFLASLCKFTINIPNEIDKRSLVASPGSKKMELFAEQKDSIVLTPKNVQALRTLFNIAHRLHNVLGPSWVLVLETLSALDRAIHSPHAVMQEVASSVPRLSRELSGHNSDFNILSSLNSQLFESSALMHISSVKSLLSALRQLSNQCNSLNATGQQTSSISFSVERMILVLQNNLHRAVHIWDQIVDHLLELAINQNPQFRNIALEALDRSICFVLGSDQLIEMSSSRDNKHDNVNIDIKNEMRPFESSVLSPLRVLYASSRNLDVRALSLKVLLHVLERYGERLYDSWSEILEMLRSVADTLENVLIPLGFQSVRVVMNDGILTMPPQCLNEFIDVIGAFSRQKTDINISLTAIGLLWTTTDFIAKGLGQKVVREKDTASEIAVHLQSTVKENIYNKIVKDEVLELSNIKAPDHANSHNVIDYDKLLLSVFSILKELASDDRPEVRNSAIRTLFQILGGHGQKLSRGIWEDCLWNYVFPILDRVSLLAATSSKDEWQGKELGTRGGKAVHMLIHHSRNTAQKQWDETLVLVLGGITRILKSFFAFLQTLSNFSERWDSLLTFVNDSISNGSKEVALAAVNCLQSIITTHCPKITSWK</sequence>
<dbReference type="InterPro" id="IPR032817">
    <property type="entry name" value="Mon2_C"/>
</dbReference>
<dbReference type="Pfam" id="PF09324">
    <property type="entry name" value="Sec7-like_HDS"/>
    <property type="match status" value="1"/>
</dbReference>
<evidence type="ECO:0000313" key="3">
    <source>
        <dbReference type="EMBL" id="KMZ65478.1"/>
    </source>
</evidence>
<reference evidence="4" key="1">
    <citation type="journal article" date="2016" name="Nature">
        <title>The genome of the seagrass Zostera marina reveals angiosperm adaptation to the sea.</title>
        <authorList>
            <person name="Olsen J.L."/>
            <person name="Rouze P."/>
            <person name="Verhelst B."/>
            <person name="Lin Y.-C."/>
            <person name="Bayer T."/>
            <person name="Collen J."/>
            <person name="Dattolo E."/>
            <person name="De Paoli E."/>
            <person name="Dittami S."/>
            <person name="Maumus F."/>
            <person name="Michel G."/>
            <person name="Kersting A."/>
            <person name="Lauritano C."/>
            <person name="Lohaus R."/>
            <person name="Toepel M."/>
            <person name="Tonon T."/>
            <person name="Vanneste K."/>
            <person name="Amirebrahimi M."/>
            <person name="Brakel J."/>
            <person name="Bostroem C."/>
            <person name="Chovatia M."/>
            <person name="Grimwood J."/>
            <person name="Jenkins J.W."/>
            <person name="Jueterbock A."/>
            <person name="Mraz A."/>
            <person name="Stam W.T."/>
            <person name="Tice H."/>
            <person name="Bornberg-Bauer E."/>
            <person name="Green P.J."/>
            <person name="Pearson G.A."/>
            <person name="Procaccini G."/>
            <person name="Duarte C.M."/>
            <person name="Schmutz J."/>
            <person name="Reusch T.B.H."/>
            <person name="Van de Peer Y."/>
        </authorList>
    </citation>
    <scope>NUCLEOTIDE SEQUENCE [LARGE SCALE GENOMIC DNA]</scope>
    <source>
        <strain evidence="4">cv. Finnish</strain>
    </source>
</reference>
<dbReference type="InterPro" id="IPR016024">
    <property type="entry name" value="ARM-type_fold"/>
</dbReference>
<dbReference type="STRING" id="29655.A0A0K9P8U0"/>
<evidence type="ECO:0000313" key="4">
    <source>
        <dbReference type="Proteomes" id="UP000036987"/>
    </source>
</evidence>
<dbReference type="OMA" id="RMDINIS"/>
<evidence type="ECO:0000259" key="2">
    <source>
        <dbReference type="Pfam" id="PF16206"/>
    </source>
</evidence>
<gene>
    <name evidence="3" type="ORF">ZOSMA_31G00630</name>
</gene>
<dbReference type="AlphaFoldDB" id="A0A0K9P8U0"/>
<dbReference type="EMBL" id="LFYR01001032">
    <property type="protein sequence ID" value="KMZ65478.1"/>
    <property type="molecule type" value="Genomic_DNA"/>
</dbReference>
<keyword evidence="4" id="KW-1185">Reference proteome</keyword>
<dbReference type="OrthoDB" id="294853at2759"/>
<evidence type="ECO:0000259" key="1">
    <source>
        <dbReference type="Pfam" id="PF09324"/>
    </source>
</evidence>
<dbReference type="PANTHER" id="PTHR34199:SF4">
    <property type="entry name" value="ARM REPEAT SUPERFAMILY PROTEIN"/>
    <property type="match status" value="1"/>
</dbReference>
<dbReference type="Proteomes" id="UP000036987">
    <property type="component" value="Unassembled WGS sequence"/>
</dbReference>